<gene>
    <name evidence="10" type="ordered locus">Acid345_4727</name>
</gene>
<dbReference type="InterPro" id="IPR038731">
    <property type="entry name" value="RgtA/B/C-like"/>
</dbReference>
<dbReference type="GO" id="GO:0005886">
    <property type="term" value="C:plasma membrane"/>
    <property type="evidence" value="ECO:0007669"/>
    <property type="project" value="UniProtKB-SubCell"/>
</dbReference>
<keyword evidence="2" id="KW-1003">Cell membrane</keyword>
<dbReference type="STRING" id="204669.Acid345_4727"/>
<feature type="transmembrane region" description="Helical" evidence="8">
    <location>
        <begin position="194"/>
        <end position="212"/>
    </location>
</feature>
<organism evidence="10 11">
    <name type="scientific">Koribacter versatilis (strain Ellin345)</name>
    <dbReference type="NCBI Taxonomy" id="204669"/>
    <lineage>
        <taxon>Bacteria</taxon>
        <taxon>Pseudomonadati</taxon>
        <taxon>Acidobacteriota</taxon>
        <taxon>Terriglobia</taxon>
        <taxon>Terriglobales</taxon>
        <taxon>Candidatus Korobacteraceae</taxon>
        <taxon>Candidatus Korobacter</taxon>
    </lineage>
</organism>
<reference evidence="10 11" key="1">
    <citation type="journal article" date="2009" name="Appl. Environ. Microbiol.">
        <title>Three genomes from the phylum Acidobacteria provide insight into the lifestyles of these microorganisms in soils.</title>
        <authorList>
            <person name="Ward N.L."/>
            <person name="Challacombe J.F."/>
            <person name="Janssen P.H."/>
            <person name="Henrissat B."/>
            <person name="Coutinho P.M."/>
            <person name="Wu M."/>
            <person name="Xie G."/>
            <person name="Haft D.H."/>
            <person name="Sait M."/>
            <person name="Badger J."/>
            <person name="Barabote R.D."/>
            <person name="Bradley B."/>
            <person name="Brettin T.S."/>
            <person name="Brinkac L.M."/>
            <person name="Bruce D."/>
            <person name="Creasy T."/>
            <person name="Daugherty S.C."/>
            <person name="Davidsen T.M."/>
            <person name="DeBoy R.T."/>
            <person name="Detter J.C."/>
            <person name="Dodson R.J."/>
            <person name="Durkin A.S."/>
            <person name="Ganapathy A."/>
            <person name="Gwinn-Giglio M."/>
            <person name="Han C.S."/>
            <person name="Khouri H."/>
            <person name="Kiss H."/>
            <person name="Kothari S.P."/>
            <person name="Madupu R."/>
            <person name="Nelson K.E."/>
            <person name="Nelson W.C."/>
            <person name="Paulsen I."/>
            <person name="Penn K."/>
            <person name="Ren Q."/>
            <person name="Rosovitz M.J."/>
            <person name="Selengut J.D."/>
            <person name="Shrivastava S."/>
            <person name="Sullivan S.A."/>
            <person name="Tapia R."/>
            <person name="Thompson L.S."/>
            <person name="Watkins K.L."/>
            <person name="Yang Q."/>
            <person name="Yu C."/>
            <person name="Zafar N."/>
            <person name="Zhou L."/>
            <person name="Kuske C.R."/>
        </authorList>
    </citation>
    <scope>NUCLEOTIDE SEQUENCE [LARGE SCALE GENOMIC DNA]</scope>
    <source>
        <strain evidence="10 11">Ellin345</strain>
    </source>
</reference>
<name>Q1IHC4_KORVE</name>
<dbReference type="AlphaFoldDB" id="Q1IHC4"/>
<dbReference type="PANTHER" id="PTHR33908:SF11">
    <property type="entry name" value="MEMBRANE PROTEIN"/>
    <property type="match status" value="1"/>
</dbReference>
<keyword evidence="6 8" id="KW-1133">Transmembrane helix</keyword>
<evidence type="ECO:0000256" key="6">
    <source>
        <dbReference type="ARBA" id="ARBA00022989"/>
    </source>
</evidence>
<keyword evidence="5 8" id="KW-0812">Transmembrane</keyword>
<dbReference type="InterPro" id="IPR050297">
    <property type="entry name" value="LipidA_mod_glycosyltrf_83"/>
</dbReference>
<sequence length="421" mass="48110">MPTMPDAPVAAKPDYRNLYISLFATAFVLRIVCMLWWKSYIIPTAVPYNEVGRLIEKLATGQGFSSPYGGNSGPTGAFPPVYPFLGSLIYRLFGSYTHATNIALLSMNCVFGSLNAVLIHKLGIRTLGHRSAFLAAWAWTLFPVFFRWDISWIWEFSLSALLLTWVFILTMDLAQDGTTSRWIGFGAAWGFTSLANPALVSMLPFAGIFALVRNHRAGKPWFKSAVLSAALFFAVLTPWLARNYVNFHKVFFVRDNFWLEFQLGNFHGSTGLGFGPLHPTGSDRLLHRFETLGELGYMEDRKKLAMDFVHNYPSEFRELTLKRAQWFWDGTVVTYQSNEWWSPWEVWWLSVVSLLGLLFVLTRRPCGWILFVAVVLVYPLPYYFTYANPKYRHAIEPELVVLGAYLFVVLYEEFASRKKAT</sequence>
<accession>Q1IHC4</accession>
<dbReference type="KEGG" id="aba:Acid345_4727"/>
<evidence type="ECO:0000256" key="7">
    <source>
        <dbReference type="ARBA" id="ARBA00023136"/>
    </source>
</evidence>
<keyword evidence="7 8" id="KW-0472">Membrane</keyword>
<feature type="transmembrane region" description="Helical" evidence="8">
    <location>
        <begin position="18"/>
        <end position="37"/>
    </location>
</feature>
<feature type="transmembrane region" description="Helical" evidence="8">
    <location>
        <begin position="344"/>
        <end position="361"/>
    </location>
</feature>
<dbReference type="Pfam" id="PF13231">
    <property type="entry name" value="PMT_2"/>
    <property type="match status" value="1"/>
</dbReference>
<dbReference type="PANTHER" id="PTHR33908">
    <property type="entry name" value="MANNOSYLTRANSFERASE YKCB-RELATED"/>
    <property type="match status" value="1"/>
</dbReference>
<feature type="transmembrane region" description="Helical" evidence="8">
    <location>
        <begin position="224"/>
        <end position="241"/>
    </location>
</feature>
<keyword evidence="4" id="KW-0808">Transferase</keyword>
<dbReference type="GO" id="GO:0009103">
    <property type="term" value="P:lipopolysaccharide biosynthetic process"/>
    <property type="evidence" value="ECO:0007669"/>
    <property type="project" value="UniProtKB-ARBA"/>
</dbReference>
<dbReference type="HOGENOM" id="CLU_615273_0_0_0"/>
<keyword evidence="3" id="KW-0328">Glycosyltransferase</keyword>
<evidence type="ECO:0000256" key="2">
    <source>
        <dbReference type="ARBA" id="ARBA00022475"/>
    </source>
</evidence>
<dbReference type="OrthoDB" id="136232at2"/>
<feature type="domain" description="Glycosyltransferase RgtA/B/C/D-like" evidence="9">
    <location>
        <begin position="79"/>
        <end position="239"/>
    </location>
</feature>
<dbReference type="RefSeq" id="WP_011525522.1">
    <property type="nucleotide sequence ID" value="NC_008009.1"/>
</dbReference>
<evidence type="ECO:0000256" key="4">
    <source>
        <dbReference type="ARBA" id="ARBA00022679"/>
    </source>
</evidence>
<evidence type="ECO:0000313" key="10">
    <source>
        <dbReference type="EMBL" id="ABF43726.1"/>
    </source>
</evidence>
<feature type="transmembrane region" description="Helical" evidence="8">
    <location>
        <begin position="399"/>
        <end position="415"/>
    </location>
</feature>
<evidence type="ECO:0000259" key="9">
    <source>
        <dbReference type="Pfam" id="PF13231"/>
    </source>
</evidence>
<evidence type="ECO:0000256" key="1">
    <source>
        <dbReference type="ARBA" id="ARBA00004651"/>
    </source>
</evidence>
<dbReference type="EnsemblBacteria" id="ABF43726">
    <property type="protein sequence ID" value="ABF43726"/>
    <property type="gene ID" value="Acid345_4727"/>
</dbReference>
<dbReference type="eggNOG" id="COG1807">
    <property type="taxonomic scope" value="Bacteria"/>
</dbReference>
<comment type="subcellular location">
    <subcellularLocation>
        <location evidence="1">Cell membrane</location>
        <topology evidence="1">Multi-pass membrane protein</topology>
    </subcellularLocation>
</comment>
<keyword evidence="11" id="KW-1185">Reference proteome</keyword>
<evidence type="ECO:0000256" key="5">
    <source>
        <dbReference type="ARBA" id="ARBA00022692"/>
    </source>
</evidence>
<evidence type="ECO:0000256" key="8">
    <source>
        <dbReference type="SAM" id="Phobius"/>
    </source>
</evidence>
<proteinExistence type="predicted"/>
<evidence type="ECO:0000256" key="3">
    <source>
        <dbReference type="ARBA" id="ARBA00022676"/>
    </source>
</evidence>
<dbReference type="EMBL" id="CP000360">
    <property type="protein sequence ID" value="ABF43726.1"/>
    <property type="molecule type" value="Genomic_DNA"/>
</dbReference>
<dbReference type="GO" id="GO:0016763">
    <property type="term" value="F:pentosyltransferase activity"/>
    <property type="evidence" value="ECO:0007669"/>
    <property type="project" value="TreeGrafter"/>
</dbReference>
<dbReference type="Proteomes" id="UP000002432">
    <property type="component" value="Chromosome"/>
</dbReference>
<protein>
    <recommendedName>
        <fullName evidence="9">Glycosyltransferase RgtA/B/C/D-like domain-containing protein</fullName>
    </recommendedName>
</protein>
<feature type="transmembrane region" description="Helical" evidence="8">
    <location>
        <begin position="368"/>
        <end position="387"/>
    </location>
</feature>
<feature type="transmembrane region" description="Helical" evidence="8">
    <location>
        <begin position="153"/>
        <end position="174"/>
    </location>
</feature>
<evidence type="ECO:0000313" key="11">
    <source>
        <dbReference type="Proteomes" id="UP000002432"/>
    </source>
</evidence>